<keyword evidence="1" id="KW-0732">Signal</keyword>
<dbReference type="AlphaFoldDB" id="A0A5B9MGX2"/>
<reference evidence="2 3" key="1">
    <citation type="submission" date="2019-02" db="EMBL/GenBank/DDBJ databases">
        <title>Planctomycetal bacteria perform biofilm scaping via a novel small molecule.</title>
        <authorList>
            <person name="Jeske O."/>
            <person name="Boedeker C."/>
            <person name="Wiegand S."/>
            <person name="Breitling P."/>
            <person name="Kallscheuer N."/>
            <person name="Jogler M."/>
            <person name="Rohde M."/>
            <person name="Petersen J."/>
            <person name="Medema M.H."/>
            <person name="Surup F."/>
            <person name="Jogler C."/>
        </authorList>
    </citation>
    <scope>NUCLEOTIDE SEQUENCE [LARGE SCALE GENOMIC DNA]</scope>
    <source>
        <strain evidence="2 3">Mal15</strain>
    </source>
</reference>
<dbReference type="Proteomes" id="UP000321353">
    <property type="component" value="Chromosome"/>
</dbReference>
<feature type="signal peptide" evidence="1">
    <location>
        <begin position="1"/>
        <end position="19"/>
    </location>
</feature>
<dbReference type="Gene3D" id="2.150.10.10">
    <property type="entry name" value="Serralysin-like metalloprotease, C-terminal"/>
    <property type="match status" value="1"/>
</dbReference>
<keyword evidence="3" id="KW-1185">Reference proteome</keyword>
<accession>A0A5B9MGX2</accession>
<evidence type="ECO:0000256" key="1">
    <source>
        <dbReference type="SAM" id="SignalP"/>
    </source>
</evidence>
<organism evidence="2 3">
    <name type="scientific">Stieleria maiorica</name>
    <dbReference type="NCBI Taxonomy" id="2795974"/>
    <lineage>
        <taxon>Bacteria</taxon>
        <taxon>Pseudomonadati</taxon>
        <taxon>Planctomycetota</taxon>
        <taxon>Planctomycetia</taxon>
        <taxon>Pirellulales</taxon>
        <taxon>Pirellulaceae</taxon>
        <taxon>Stieleria</taxon>
    </lineage>
</organism>
<dbReference type="EMBL" id="CP036264">
    <property type="protein sequence ID" value="QEG00533.1"/>
    <property type="molecule type" value="Genomic_DNA"/>
</dbReference>
<evidence type="ECO:0000313" key="2">
    <source>
        <dbReference type="EMBL" id="QEG00533.1"/>
    </source>
</evidence>
<dbReference type="SUPFAM" id="SSF51120">
    <property type="entry name" value="beta-Roll"/>
    <property type="match status" value="1"/>
</dbReference>
<proteinExistence type="predicted"/>
<dbReference type="KEGG" id="smam:Mal15_46030"/>
<protein>
    <submittedName>
        <fullName evidence="2">Uncharacterized protein</fullName>
    </submittedName>
</protein>
<dbReference type="PRINTS" id="PR00313">
    <property type="entry name" value="CABNDNGRPT"/>
</dbReference>
<sequence precursor="true">MFRSMIATAALLTAFSTLASGQTIQFEPGTGMVTVNGTNGPDECEIKMAGDEVRVELKYPDPDGSGTDKIREYFEVHEINFIVFLGFDGDDLCYFDDIDEFYDEGASHIVSVQYGGKGADMLFGGPASDYLDGGEDAQVDVLMGGPGNDTFVRYYRKKKVDADYGTLASATDNKAKQVQSKSSLLGGSSSQVKLINVPLVDKIVDFNSHESDFIDWVLVQ</sequence>
<evidence type="ECO:0000313" key="3">
    <source>
        <dbReference type="Proteomes" id="UP000321353"/>
    </source>
</evidence>
<dbReference type="RefSeq" id="WP_147869756.1">
    <property type="nucleotide sequence ID" value="NZ_CP036264.1"/>
</dbReference>
<name>A0A5B9MGX2_9BACT</name>
<dbReference type="InterPro" id="IPR011049">
    <property type="entry name" value="Serralysin-like_metalloprot_C"/>
</dbReference>
<feature type="chain" id="PRO_5022779445" evidence="1">
    <location>
        <begin position="20"/>
        <end position="220"/>
    </location>
</feature>
<gene>
    <name evidence="2" type="ORF">Mal15_46030</name>
</gene>